<evidence type="ECO:0000256" key="1">
    <source>
        <dbReference type="SAM" id="MobiDB-lite"/>
    </source>
</evidence>
<feature type="compositionally biased region" description="Basic residues" evidence="1">
    <location>
        <begin position="116"/>
        <end position="131"/>
    </location>
</feature>
<protein>
    <submittedName>
        <fullName evidence="2">Uncharacterized protein</fullName>
    </submittedName>
</protein>
<name>A0A0F9JS02_9ZZZZ</name>
<feature type="compositionally biased region" description="Low complexity" evidence="1">
    <location>
        <begin position="88"/>
        <end position="110"/>
    </location>
</feature>
<proteinExistence type="predicted"/>
<organism evidence="2">
    <name type="scientific">marine sediment metagenome</name>
    <dbReference type="NCBI Taxonomy" id="412755"/>
    <lineage>
        <taxon>unclassified sequences</taxon>
        <taxon>metagenomes</taxon>
        <taxon>ecological metagenomes</taxon>
    </lineage>
</organism>
<feature type="region of interest" description="Disordered" evidence="1">
    <location>
        <begin position="83"/>
        <end position="131"/>
    </location>
</feature>
<reference evidence="2" key="1">
    <citation type="journal article" date="2015" name="Nature">
        <title>Complex archaea that bridge the gap between prokaryotes and eukaryotes.</title>
        <authorList>
            <person name="Spang A."/>
            <person name="Saw J.H."/>
            <person name="Jorgensen S.L."/>
            <person name="Zaremba-Niedzwiedzka K."/>
            <person name="Martijn J."/>
            <person name="Lind A.E."/>
            <person name="van Eijk R."/>
            <person name="Schleper C."/>
            <person name="Guy L."/>
            <person name="Ettema T.J."/>
        </authorList>
    </citation>
    <scope>NUCLEOTIDE SEQUENCE</scope>
</reference>
<comment type="caution">
    <text evidence="2">The sequence shown here is derived from an EMBL/GenBank/DDBJ whole genome shotgun (WGS) entry which is preliminary data.</text>
</comment>
<dbReference type="AlphaFoldDB" id="A0A0F9JS02"/>
<sequence length="131" mass="14582">MNELQRTRAVDLRETVTRATEETLRLLLALLDGNKSTPNINESIGVLVNGLRLLEAWRKQQLLDFDTVLTEEGTTGADAWTAREAERAAQQTRKAALQAVQQAQKAARSAGDGGSRRKKKRRRTKRASAIE</sequence>
<accession>A0A0F9JS02</accession>
<gene>
    <name evidence="2" type="ORF">LCGC14_1791460</name>
</gene>
<evidence type="ECO:0000313" key="2">
    <source>
        <dbReference type="EMBL" id="KKM01733.1"/>
    </source>
</evidence>
<dbReference type="EMBL" id="LAZR01017115">
    <property type="protein sequence ID" value="KKM01733.1"/>
    <property type="molecule type" value="Genomic_DNA"/>
</dbReference>